<comment type="caution">
    <text evidence="1">The sequence shown here is derived from an EMBL/GenBank/DDBJ whole genome shotgun (WGS) entry which is preliminary data.</text>
</comment>
<dbReference type="AlphaFoldDB" id="A0A8J3KUV6"/>
<proteinExistence type="predicted"/>
<reference evidence="1 2" key="1">
    <citation type="submission" date="2021-01" db="EMBL/GenBank/DDBJ databases">
        <title>Whole genome shotgun sequence of Catellatospora coxensis NBRC 107359.</title>
        <authorList>
            <person name="Komaki H."/>
            <person name="Tamura T."/>
        </authorList>
    </citation>
    <scope>NUCLEOTIDE SEQUENCE [LARGE SCALE GENOMIC DNA]</scope>
    <source>
        <strain evidence="1 2">NBRC 107359</strain>
    </source>
</reference>
<sequence length="108" mass="10962">MRLVCSYTSAIASRRAATWPANSSGQVAGGCPQAVSFHATRMRCSSESDTGWDTVSVTRRHLSGGGTGGAVVVAVGQAQPSSGTSWSRAYGMLSTVPKDRAAPSGGVS</sequence>
<dbReference type="EMBL" id="BONI01000057">
    <property type="protein sequence ID" value="GIG09053.1"/>
    <property type="molecule type" value="Genomic_DNA"/>
</dbReference>
<protein>
    <submittedName>
        <fullName evidence="1">Uncharacterized protein</fullName>
    </submittedName>
</protein>
<dbReference type="Proteomes" id="UP000630887">
    <property type="component" value="Unassembled WGS sequence"/>
</dbReference>
<accession>A0A8J3KUV6</accession>
<keyword evidence="2" id="KW-1185">Reference proteome</keyword>
<organism evidence="1 2">
    <name type="scientific">Catellatospora coxensis</name>
    <dbReference type="NCBI Taxonomy" id="310354"/>
    <lineage>
        <taxon>Bacteria</taxon>
        <taxon>Bacillati</taxon>
        <taxon>Actinomycetota</taxon>
        <taxon>Actinomycetes</taxon>
        <taxon>Micromonosporales</taxon>
        <taxon>Micromonosporaceae</taxon>
        <taxon>Catellatospora</taxon>
    </lineage>
</organism>
<evidence type="ECO:0000313" key="1">
    <source>
        <dbReference type="EMBL" id="GIG09053.1"/>
    </source>
</evidence>
<dbReference type="PROSITE" id="PS51257">
    <property type="entry name" value="PROKAR_LIPOPROTEIN"/>
    <property type="match status" value="1"/>
</dbReference>
<name>A0A8J3KUV6_9ACTN</name>
<evidence type="ECO:0000313" key="2">
    <source>
        <dbReference type="Proteomes" id="UP000630887"/>
    </source>
</evidence>
<gene>
    <name evidence="1" type="ORF">Cco03nite_57530</name>
</gene>